<organism evidence="1 2">
    <name type="scientific">Albugo candida</name>
    <dbReference type="NCBI Taxonomy" id="65357"/>
    <lineage>
        <taxon>Eukaryota</taxon>
        <taxon>Sar</taxon>
        <taxon>Stramenopiles</taxon>
        <taxon>Oomycota</taxon>
        <taxon>Peronosporomycetes</taxon>
        <taxon>Albuginales</taxon>
        <taxon>Albuginaceae</taxon>
        <taxon>Albugo</taxon>
    </lineage>
</organism>
<sequence>MEVKVEEVQAVANPAHGNRIQINPVKARMPKEVATSKEAAHFYKKRHTTVEKAERPTQIGEIGELMAMDSKNAFHQLRPDKLVHPASHMCVGWYNFVLTRTKSSGQH</sequence>
<comment type="caution">
    <text evidence="1">The sequence shown here is derived from an EMBL/GenBank/DDBJ whole genome shotgun (WGS) entry which is preliminary data.</text>
</comment>
<keyword evidence="2" id="KW-1185">Reference proteome</keyword>
<dbReference type="InParanoid" id="A0A024FXG2"/>
<evidence type="ECO:0000313" key="2">
    <source>
        <dbReference type="Proteomes" id="UP000053237"/>
    </source>
</evidence>
<name>A0A024FXG2_9STRA</name>
<gene>
    <name evidence="1" type="ORF">BN9_133520</name>
</gene>
<protein>
    <submittedName>
        <fullName evidence="1">Uncharacterized protein</fullName>
    </submittedName>
</protein>
<accession>A0A024FXG2</accession>
<dbReference type="Proteomes" id="UP000053237">
    <property type="component" value="Unassembled WGS sequence"/>
</dbReference>
<dbReference type="EMBL" id="CAIX01001689">
    <property type="protein sequence ID" value="CCI11716.1"/>
    <property type="molecule type" value="Genomic_DNA"/>
</dbReference>
<dbReference type="AlphaFoldDB" id="A0A024FXG2"/>
<proteinExistence type="predicted"/>
<evidence type="ECO:0000313" key="1">
    <source>
        <dbReference type="EMBL" id="CCI11716.1"/>
    </source>
</evidence>
<reference evidence="1 2" key="1">
    <citation type="submission" date="2012-05" db="EMBL/GenBank/DDBJ databases">
        <title>Recombination and specialization in a pathogen metapopulation.</title>
        <authorList>
            <person name="Gardiner A."/>
            <person name="Kemen E."/>
            <person name="Schultz-Larsen T."/>
            <person name="MacLean D."/>
            <person name="Van Oosterhout C."/>
            <person name="Jones J.D.G."/>
        </authorList>
    </citation>
    <scope>NUCLEOTIDE SEQUENCE [LARGE SCALE GENOMIC DNA]</scope>
    <source>
        <strain evidence="1 2">Ac Nc2</strain>
    </source>
</reference>